<keyword evidence="2" id="KW-1185">Reference proteome</keyword>
<gene>
    <name evidence="1" type="ORF">H6D15_10460</name>
</gene>
<dbReference type="EMBL" id="JACJMO010000016">
    <property type="protein sequence ID" value="MBM6858014.1"/>
    <property type="molecule type" value="Genomic_DNA"/>
</dbReference>
<evidence type="ECO:0000313" key="2">
    <source>
        <dbReference type="Proteomes" id="UP000698924"/>
    </source>
</evidence>
<protein>
    <recommendedName>
        <fullName evidence="3">3-oxoacyl-ACP synthase</fullName>
    </recommendedName>
</protein>
<organism evidence="1 2">
    <name type="scientific">Caecibacteroides pullorum</name>
    <dbReference type="NCBI Taxonomy" id="2725562"/>
    <lineage>
        <taxon>Bacteria</taxon>
        <taxon>Pseudomonadati</taxon>
        <taxon>Bacteroidota</taxon>
        <taxon>Bacteroidia</taxon>
        <taxon>Bacteroidales</taxon>
        <taxon>Bacteroidaceae</taxon>
        <taxon>Caecibacteroides</taxon>
    </lineage>
</organism>
<accession>A0AA40ZUM1</accession>
<name>A0AA40ZUM1_9BACT</name>
<evidence type="ECO:0008006" key="3">
    <source>
        <dbReference type="Google" id="ProtNLM"/>
    </source>
</evidence>
<comment type="caution">
    <text evidence="1">The sequence shown here is derived from an EMBL/GenBank/DDBJ whole genome shotgun (WGS) entry which is preliminary data.</text>
</comment>
<dbReference type="AlphaFoldDB" id="A0AA40ZUM1"/>
<sequence length="172" mass="19461">MGIEVDSQKLELSNTGIKLLKEVYCTAIGNYPKFYKMDILSQLGFVASELLLMAEGKERFVACDDRAIILFGRNSSICADIDYQETISKVEEFFPSPSLFVYTLPNIVTGEIALRNKYHGETSYMLVDNIMLAEEQIEIILQTSVHLKSALCGWIDAKSDDDFEAKIWIVEK</sequence>
<dbReference type="RefSeq" id="WP_204972270.1">
    <property type="nucleotide sequence ID" value="NZ_JAAZTS010000016.1"/>
</dbReference>
<dbReference type="Proteomes" id="UP000698924">
    <property type="component" value="Unassembled WGS sequence"/>
</dbReference>
<proteinExistence type="predicted"/>
<evidence type="ECO:0000313" key="1">
    <source>
        <dbReference type="EMBL" id="MBM6858014.1"/>
    </source>
</evidence>
<reference evidence="1 2" key="1">
    <citation type="journal article" date="2021" name="Sci. Rep.">
        <title>The distribution of antibiotic resistance genes in chicken gut microbiota commensals.</title>
        <authorList>
            <person name="Juricova H."/>
            <person name="Matiasovicova J."/>
            <person name="Kubasova T."/>
            <person name="Cejkova D."/>
            <person name="Rychlik I."/>
        </authorList>
    </citation>
    <scope>NUCLEOTIDE SEQUENCE [LARGE SCALE GENOMIC DNA]</scope>
    <source>
        <strain evidence="1 2">An421</strain>
    </source>
</reference>